<protein>
    <submittedName>
        <fullName evidence="2">Cbb3-type cytochrome c oxidase subunit 3</fullName>
    </submittedName>
</protein>
<dbReference type="Pfam" id="PF05545">
    <property type="entry name" value="FixQ"/>
    <property type="match status" value="1"/>
</dbReference>
<sequence length="61" mass="7094">MEEYTFLRQLADSWALLAMFAFFMGIVIWALRPGSNEIHRETADIPFRYEDKPAANEEAGR</sequence>
<dbReference type="EMBL" id="JAQIOY010000007">
    <property type="protein sequence ID" value="MDA7426110.1"/>
    <property type="molecule type" value="Genomic_DNA"/>
</dbReference>
<keyword evidence="1" id="KW-1133">Transmembrane helix</keyword>
<accession>A0ABT4XW86</accession>
<dbReference type="CDD" id="cd01324">
    <property type="entry name" value="cbb3_Oxidase_CcoQ"/>
    <property type="match status" value="1"/>
</dbReference>
<comment type="caution">
    <text evidence="2">The sequence shown here is derived from an EMBL/GenBank/DDBJ whole genome shotgun (WGS) entry which is preliminary data.</text>
</comment>
<organism evidence="2 3">
    <name type="scientific">Thalassococcus lentus</name>
    <dbReference type="NCBI Taxonomy" id="1210524"/>
    <lineage>
        <taxon>Bacteria</taxon>
        <taxon>Pseudomonadati</taxon>
        <taxon>Pseudomonadota</taxon>
        <taxon>Alphaproteobacteria</taxon>
        <taxon>Rhodobacterales</taxon>
        <taxon>Roseobacteraceae</taxon>
        <taxon>Thalassococcus</taxon>
    </lineage>
</organism>
<keyword evidence="3" id="KW-1185">Reference proteome</keyword>
<evidence type="ECO:0000256" key="1">
    <source>
        <dbReference type="SAM" id="Phobius"/>
    </source>
</evidence>
<dbReference type="RefSeq" id="WP_271433465.1">
    <property type="nucleotide sequence ID" value="NZ_JAQIOY010000007.1"/>
</dbReference>
<dbReference type="Proteomes" id="UP001210720">
    <property type="component" value="Unassembled WGS sequence"/>
</dbReference>
<evidence type="ECO:0000313" key="3">
    <source>
        <dbReference type="Proteomes" id="UP001210720"/>
    </source>
</evidence>
<evidence type="ECO:0000313" key="2">
    <source>
        <dbReference type="EMBL" id="MDA7426110.1"/>
    </source>
</evidence>
<name>A0ABT4XW86_9RHOB</name>
<keyword evidence="1" id="KW-0812">Transmembrane</keyword>
<gene>
    <name evidence="2" type="ORF">PFY00_15350</name>
</gene>
<proteinExistence type="predicted"/>
<dbReference type="InterPro" id="IPR008621">
    <property type="entry name" value="Cbb3-typ_cyt_oxidase_comp"/>
</dbReference>
<reference evidence="2 3" key="1">
    <citation type="submission" date="2023-01" db="EMBL/GenBank/DDBJ databases">
        <title>Thalassococcus onchidii sp. nov., isolated from a marine invertebrate from the South China Sea.</title>
        <authorList>
            <person name="Xu S."/>
            <person name="Liu Z."/>
            <person name="Xu Y."/>
        </authorList>
    </citation>
    <scope>NUCLEOTIDE SEQUENCE [LARGE SCALE GENOMIC DNA]</scope>
    <source>
        <strain evidence="2 3">KCTC 32084</strain>
    </source>
</reference>
<feature type="transmembrane region" description="Helical" evidence="1">
    <location>
        <begin position="13"/>
        <end position="31"/>
    </location>
</feature>
<keyword evidence="1" id="KW-0472">Membrane</keyword>